<evidence type="ECO:0000313" key="8">
    <source>
        <dbReference type="Proteomes" id="UP000289340"/>
    </source>
</evidence>
<evidence type="ECO:0000256" key="3">
    <source>
        <dbReference type="ARBA" id="ARBA00022989"/>
    </source>
</evidence>
<dbReference type="GO" id="GO:0005737">
    <property type="term" value="C:cytoplasm"/>
    <property type="evidence" value="ECO:0007669"/>
    <property type="project" value="TreeGrafter"/>
</dbReference>
<accession>A0A445HVX9</accession>
<proteinExistence type="predicted"/>
<feature type="transmembrane region" description="Helical" evidence="5">
    <location>
        <begin position="35"/>
        <end position="54"/>
    </location>
</feature>
<protein>
    <submittedName>
        <fullName evidence="7">SUN domain-containing protein 5</fullName>
    </submittedName>
</protein>
<evidence type="ECO:0000259" key="6">
    <source>
        <dbReference type="PROSITE" id="PS51469"/>
    </source>
</evidence>
<dbReference type="InterPro" id="IPR008979">
    <property type="entry name" value="Galactose-bd-like_sf"/>
</dbReference>
<keyword evidence="8" id="KW-1185">Reference proteome</keyword>
<dbReference type="EMBL" id="QZWG01000011">
    <property type="protein sequence ID" value="RZB77832.1"/>
    <property type="molecule type" value="Genomic_DNA"/>
</dbReference>
<sequence length="623" mass="69559">MKLKHEESSSPSSSCSSSSSPIKFLMSRHQCNTSIFGLSFSFIFSLWCLLLFYIKLRLVHGTGAMLEFNESGSSNNSLGQKLSKPSNSIPETTSLEQMFWHVLGNGSNLVCKPQPPQEVNKLKQIPDEKLHHHNYDESRAQEKTKVMDSALVNITHRLESDGSVYNYASESKGAKVVAHNKEAKGAKNILGKDHDKYLRNPCSVEGKFVVIELSEETLVDSVKIANFEHYSSNFKEFDLSGSLSYPTEEWSMLGNFIAANVKHAQSFKLPEPKWARYLKLSLIRHYGSEFYCTLSLVEVYGINAIERMLKDLIVASVASIPDKLPVHNITDHSSLKSEDGQIDRNGKKVDTKNDTVAAEISSNDTAREFDAEAVKTTMTANLILDPVLELRQQLNGRVAGDTVLKILMQKVKSVEVNLSVLEDYIKELNRRQGVKLLDLDKEFSRLSECLGQSKSEIKDLWQWNTNMEKGISEAESWKDAVSSQLNEIARENSMLRSDVRKVASNQANMESKELAVLATSLVFVCLAVLKIVSVHMLTFSASYNADKPLYFPNPQQASLVILKPNYGRGSSLCEGMGEGYCTQPYPCICKEAVSGFEPMTNKSPRHNFTAAPGLALYRNSLIH</sequence>
<dbReference type="GO" id="GO:0034975">
    <property type="term" value="P:protein folding in endoplasmic reticulum"/>
    <property type="evidence" value="ECO:0007669"/>
    <property type="project" value="TreeGrafter"/>
</dbReference>
<dbReference type="Proteomes" id="UP000289340">
    <property type="component" value="Chromosome 11"/>
</dbReference>
<organism evidence="7 8">
    <name type="scientific">Glycine soja</name>
    <name type="common">Wild soybean</name>
    <dbReference type="NCBI Taxonomy" id="3848"/>
    <lineage>
        <taxon>Eukaryota</taxon>
        <taxon>Viridiplantae</taxon>
        <taxon>Streptophyta</taxon>
        <taxon>Embryophyta</taxon>
        <taxon>Tracheophyta</taxon>
        <taxon>Spermatophyta</taxon>
        <taxon>Magnoliopsida</taxon>
        <taxon>eudicotyledons</taxon>
        <taxon>Gunneridae</taxon>
        <taxon>Pentapetalae</taxon>
        <taxon>rosids</taxon>
        <taxon>fabids</taxon>
        <taxon>Fabales</taxon>
        <taxon>Fabaceae</taxon>
        <taxon>Papilionoideae</taxon>
        <taxon>50 kb inversion clade</taxon>
        <taxon>NPAAA clade</taxon>
        <taxon>indigoferoid/millettioid clade</taxon>
        <taxon>Phaseoleae</taxon>
        <taxon>Glycine</taxon>
        <taxon>Glycine subgen. Soja</taxon>
    </lineage>
</organism>
<dbReference type="PANTHER" id="PTHR12953:SF3">
    <property type="entry name" value="SUN DOMAIN-CONTAINING PROTEIN 5"/>
    <property type="match status" value="1"/>
</dbReference>
<evidence type="ECO:0000256" key="5">
    <source>
        <dbReference type="SAM" id="Phobius"/>
    </source>
</evidence>
<dbReference type="PANTHER" id="PTHR12953">
    <property type="entry name" value="MEMBRANE PROTEIN CH1 RELATED"/>
    <property type="match status" value="1"/>
</dbReference>
<dbReference type="SUPFAM" id="SSF49785">
    <property type="entry name" value="Galactose-binding domain-like"/>
    <property type="match status" value="1"/>
</dbReference>
<comment type="subcellular location">
    <subcellularLocation>
        <location evidence="1">Membrane</location>
    </subcellularLocation>
</comment>
<dbReference type="Gene3D" id="2.60.120.260">
    <property type="entry name" value="Galactose-binding domain-like"/>
    <property type="match status" value="1"/>
</dbReference>
<dbReference type="GO" id="GO:0016020">
    <property type="term" value="C:membrane"/>
    <property type="evidence" value="ECO:0007669"/>
    <property type="project" value="UniProtKB-SubCell"/>
</dbReference>
<dbReference type="InterPro" id="IPR045120">
    <property type="entry name" value="Suco/Slp1-like"/>
</dbReference>
<evidence type="ECO:0000313" key="7">
    <source>
        <dbReference type="EMBL" id="RZB77832.1"/>
    </source>
</evidence>
<keyword evidence="3 5" id="KW-1133">Transmembrane helix</keyword>
<keyword evidence="4 5" id="KW-0472">Membrane</keyword>
<evidence type="ECO:0000256" key="2">
    <source>
        <dbReference type="ARBA" id="ARBA00022692"/>
    </source>
</evidence>
<comment type="caution">
    <text evidence="7">The sequence shown here is derived from an EMBL/GenBank/DDBJ whole genome shotgun (WGS) entry which is preliminary data.</text>
</comment>
<dbReference type="PROSITE" id="PS51469">
    <property type="entry name" value="SUN"/>
    <property type="match status" value="1"/>
</dbReference>
<keyword evidence="2 5" id="KW-0812">Transmembrane</keyword>
<dbReference type="InterPro" id="IPR012919">
    <property type="entry name" value="SUN_dom"/>
</dbReference>
<dbReference type="AlphaFoldDB" id="A0A445HVX9"/>
<dbReference type="Pfam" id="PF07738">
    <property type="entry name" value="Sad1_UNC"/>
    <property type="match status" value="1"/>
</dbReference>
<name>A0A445HVX9_GLYSO</name>
<feature type="domain" description="SUN" evidence="6">
    <location>
        <begin position="144"/>
        <end position="304"/>
    </location>
</feature>
<evidence type="ECO:0000256" key="1">
    <source>
        <dbReference type="ARBA" id="ARBA00004370"/>
    </source>
</evidence>
<reference evidence="7 8" key="1">
    <citation type="submission" date="2018-09" db="EMBL/GenBank/DDBJ databases">
        <title>A high-quality reference genome of wild soybean provides a powerful tool to mine soybean genomes.</title>
        <authorList>
            <person name="Xie M."/>
            <person name="Chung C.Y.L."/>
            <person name="Li M.-W."/>
            <person name="Wong F.-L."/>
            <person name="Chan T.-F."/>
            <person name="Lam H.-M."/>
        </authorList>
    </citation>
    <scope>NUCLEOTIDE SEQUENCE [LARGE SCALE GENOMIC DNA]</scope>
    <source>
        <strain evidence="8">cv. W05</strain>
        <tissue evidence="7">Hypocotyl of etiolated seedlings</tissue>
    </source>
</reference>
<gene>
    <name evidence="7" type="ORF">D0Y65_028690</name>
</gene>
<evidence type="ECO:0000256" key="4">
    <source>
        <dbReference type="ARBA" id="ARBA00023136"/>
    </source>
</evidence>